<dbReference type="PANTHER" id="PTHR43065:SF42">
    <property type="entry name" value="TWO-COMPONENT SENSOR PPRA"/>
    <property type="match status" value="1"/>
</dbReference>
<evidence type="ECO:0000256" key="6">
    <source>
        <dbReference type="SAM" id="SignalP"/>
    </source>
</evidence>
<evidence type="ECO:0000256" key="3">
    <source>
        <dbReference type="PROSITE-ProRule" id="PRU00339"/>
    </source>
</evidence>
<keyword evidence="5" id="KW-0472">Membrane</keyword>
<dbReference type="AlphaFoldDB" id="A0A369ICH8"/>
<dbReference type="Pfam" id="PF02518">
    <property type="entry name" value="HATPase_c"/>
    <property type="match status" value="1"/>
</dbReference>
<dbReference type="Pfam" id="PF13424">
    <property type="entry name" value="TPR_12"/>
    <property type="match status" value="2"/>
</dbReference>
<feature type="transmembrane region" description="Helical" evidence="5">
    <location>
        <begin position="351"/>
        <end position="369"/>
    </location>
</feature>
<dbReference type="EMBL" id="QPIW01000017">
    <property type="protein sequence ID" value="RDB04366.1"/>
    <property type="molecule type" value="Genomic_DNA"/>
</dbReference>
<organism evidence="8 9">
    <name type="scientific">Runella aurantiaca</name>
    <dbReference type="NCBI Taxonomy" id="2282308"/>
    <lineage>
        <taxon>Bacteria</taxon>
        <taxon>Pseudomonadati</taxon>
        <taxon>Bacteroidota</taxon>
        <taxon>Cytophagia</taxon>
        <taxon>Cytophagales</taxon>
        <taxon>Spirosomataceae</taxon>
        <taxon>Runella</taxon>
    </lineage>
</organism>
<reference evidence="8 9" key="1">
    <citation type="submission" date="2018-07" db="EMBL/GenBank/DDBJ databases">
        <title>Genome analysis of Runella aurantiaca.</title>
        <authorList>
            <person name="Yang X."/>
        </authorList>
    </citation>
    <scope>NUCLEOTIDE SEQUENCE [LARGE SCALE GENOMIC DNA]</scope>
    <source>
        <strain evidence="8 9">YX9</strain>
    </source>
</reference>
<keyword evidence="6" id="KW-0732">Signal</keyword>
<evidence type="ECO:0000256" key="2">
    <source>
        <dbReference type="ARBA" id="ARBA00012438"/>
    </source>
</evidence>
<keyword evidence="9" id="KW-1185">Reference proteome</keyword>
<proteinExistence type="predicted"/>
<protein>
    <recommendedName>
        <fullName evidence="2">histidine kinase</fullName>
        <ecNumber evidence="2">2.7.13.3</ecNumber>
    </recommendedName>
</protein>
<keyword evidence="4" id="KW-0175">Coiled coil</keyword>
<feature type="domain" description="Histidine kinase" evidence="7">
    <location>
        <begin position="425"/>
        <end position="700"/>
    </location>
</feature>
<dbReference type="PRINTS" id="PR00344">
    <property type="entry name" value="BCTRLSENSOR"/>
</dbReference>
<dbReference type="PANTHER" id="PTHR43065">
    <property type="entry name" value="SENSOR HISTIDINE KINASE"/>
    <property type="match status" value="1"/>
</dbReference>
<dbReference type="PROSITE" id="PS50109">
    <property type="entry name" value="HIS_KIN"/>
    <property type="match status" value="1"/>
</dbReference>
<dbReference type="GO" id="GO:0000155">
    <property type="term" value="F:phosphorelay sensor kinase activity"/>
    <property type="evidence" value="ECO:0007669"/>
    <property type="project" value="InterPro"/>
</dbReference>
<dbReference type="InterPro" id="IPR005467">
    <property type="entry name" value="His_kinase_dom"/>
</dbReference>
<evidence type="ECO:0000313" key="9">
    <source>
        <dbReference type="Proteomes" id="UP000253141"/>
    </source>
</evidence>
<dbReference type="InterPro" id="IPR011990">
    <property type="entry name" value="TPR-like_helical_dom_sf"/>
</dbReference>
<dbReference type="InterPro" id="IPR003594">
    <property type="entry name" value="HATPase_dom"/>
</dbReference>
<dbReference type="InterPro" id="IPR004358">
    <property type="entry name" value="Sig_transdc_His_kin-like_C"/>
</dbReference>
<dbReference type="SUPFAM" id="SSF47384">
    <property type="entry name" value="Homodimeric domain of signal transducing histidine kinase"/>
    <property type="match status" value="1"/>
</dbReference>
<dbReference type="Gene3D" id="3.30.565.10">
    <property type="entry name" value="Histidine kinase-like ATPase, C-terminal domain"/>
    <property type="match status" value="1"/>
</dbReference>
<keyword evidence="3" id="KW-0802">TPR repeat</keyword>
<sequence>MRMKAIASTHLLCLVLFVNAAFAQISPVDSLKKVLAQPMPDTARVLTLDQLSLRLMYSKPVVAMQYSQEGLDLAEKINFPRGKVRNMNRLGSILRFTSNYAEALAMHFNALKIAEKIDDQEGVARTLNNIGILYSEQKDSKKAIEYYFKTKVIAEKINDQNLLQISLVNLGTDYALLNQSDSARFYTEAAYEMALKRKSSNVPVLLMNLGNIYNRMGNYPLSLKYYRSALPYLKAAENNRLLSQTYFEMAQVFKARKRLDSCQYYAQKSLTLSREVNNTKYIYEAGMLLASLYESNDKAKAYDYFKLAAVAKDSIFSEEKTKQIQNLGLNEQLRQQELSATRKEFENQRRMYLLFGVMGVILIVMVILYRNNIQKNRANELLHKQKEAIQTQKKQLQTSLETLKNTQAQLIQREKLASLGELTTGIAHEIQNPLNFVNNFADISVGMVQELMEIKEEVKLRTNSVAAVQTGGELPPDIKAQNEEDEILEMELLGSLEKTLQKVTNHGQRASDIVKSMLEHSRTGTGEPDITNINKIVDEYLRLAFHGMKAKYKNFNSAYEFVADENLPEITVVPQDIGRVMMNLCNNAFYSVNFKANQTSKQNDGMMAVLATYQPNVTVITKKGKDMIEIHVKDNGTGIADNVRGKIFQPFFTTKPTGEGAGLGLSLSYDIVVKGHGGTIDVETVEGEGATFIVKLPIKSFAEEEKKKVKK</sequence>
<feature type="signal peptide" evidence="6">
    <location>
        <begin position="1"/>
        <end position="23"/>
    </location>
</feature>
<dbReference type="SMART" id="SM00387">
    <property type="entry name" value="HATPase_c"/>
    <property type="match status" value="1"/>
</dbReference>
<feature type="coiled-coil region" evidence="4">
    <location>
        <begin position="375"/>
        <end position="413"/>
    </location>
</feature>
<keyword evidence="8" id="KW-0418">Kinase</keyword>
<comment type="caution">
    <text evidence="8">The sequence shown here is derived from an EMBL/GenBank/DDBJ whole genome shotgun (WGS) entry which is preliminary data.</text>
</comment>
<dbReference type="Proteomes" id="UP000253141">
    <property type="component" value="Unassembled WGS sequence"/>
</dbReference>
<gene>
    <name evidence="8" type="ORF">DVG78_19420</name>
</gene>
<dbReference type="InterPro" id="IPR019734">
    <property type="entry name" value="TPR_rpt"/>
</dbReference>
<dbReference type="PROSITE" id="PS50005">
    <property type="entry name" value="TPR"/>
    <property type="match status" value="1"/>
</dbReference>
<accession>A0A369ICH8</accession>
<name>A0A369ICH8_9BACT</name>
<dbReference type="Gene3D" id="1.25.40.10">
    <property type="entry name" value="Tetratricopeptide repeat domain"/>
    <property type="match status" value="2"/>
</dbReference>
<dbReference type="InterPro" id="IPR036890">
    <property type="entry name" value="HATPase_C_sf"/>
</dbReference>
<keyword evidence="8" id="KW-0808">Transferase</keyword>
<evidence type="ECO:0000256" key="4">
    <source>
        <dbReference type="SAM" id="Coils"/>
    </source>
</evidence>
<evidence type="ECO:0000256" key="1">
    <source>
        <dbReference type="ARBA" id="ARBA00000085"/>
    </source>
</evidence>
<feature type="chain" id="PRO_5016917663" description="histidine kinase" evidence="6">
    <location>
        <begin position="24"/>
        <end position="711"/>
    </location>
</feature>
<evidence type="ECO:0000259" key="7">
    <source>
        <dbReference type="PROSITE" id="PS50109"/>
    </source>
</evidence>
<dbReference type="InterPro" id="IPR036097">
    <property type="entry name" value="HisK_dim/P_sf"/>
</dbReference>
<dbReference type="EC" id="2.7.13.3" evidence="2"/>
<dbReference type="SMART" id="SM00028">
    <property type="entry name" value="TPR"/>
    <property type="match status" value="4"/>
</dbReference>
<keyword evidence="5" id="KW-1133">Transmembrane helix</keyword>
<keyword evidence="5" id="KW-0812">Transmembrane</keyword>
<evidence type="ECO:0000256" key="5">
    <source>
        <dbReference type="SAM" id="Phobius"/>
    </source>
</evidence>
<evidence type="ECO:0000313" key="8">
    <source>
        <dbReference type="EMBL" id="RDB04366.1"/>
    </source>
</evidence>
<comment type="catalytic activity">
    <reaction evidence="1">
        <text>ATP + protein L-histidine = ADP + protein N-phospho-L-histidine.</text>
        <dbReference type="EC" id="2.7.13.3"/>
    </reaction>
</comment>
<dbReference type="Gene3D" id="1.10.287.130">
    <property type="match status" value="1"/>
</dbReference>
<dbReference type="SUPFAM" id="SSF48452">
    <property type="entry name" value="TPR-like"/>
    <property type="match status" value="2"/>
</dbReference>
<dbReference type="SUPFAM" id="SSF55874">
    <property type="entry name" value="ATPase domain of HSP90 chaperone/DNA topoisomerase II/histidine kinase"/>
    <property type="match status" value="1"/>
</dbReference>
<feature type="repeat" description="TPR" evidence="3">
    <location>
        <begin position="203"/>
        <end position="236"/>
    </location>
</feature>